<proteinExistence type="predicted"/>
<keyword evidence="2" id="KW-1185">Reference proteome</keyword>
<evidence type="ECO:0000313" key="1">
    <source>
        <dbReference type="EMBL" id="KAJ2813257.1"/>
    </source>
</evidence>
<comment type="caution">
    <text evidence="1">The sequence shown here is derived from an EMBL/GenBank/DDBJ whole genome shotgun (WGS) entry which is preliminary data.</text>
</comment>
<organism evidence="1 2">
    <name type="scientific">Coemansia furcata</name>
    <dbReference type="NCBI Taxonomy" id="417177"/>
    <lineage>
        <taxon>Eukaryota</taxon>
        <taxon>Fungi</taxon>
        <taxon>Fungi incertae sedis</taxon>
        <taxon>Zoopagomycota</taxon>
        <taxon>Kickxellomycotina</taxon>
        <taxon>Kickxellomycetes</taxon>
        <taxon>Kickxellales</taxon>
        <taxon>Kickxellaceae</taxon>
        <taxon>Coemansia</taxon>
    </lineage>
</organism>
<dbReference type="EMBL" id="JANBUP010000079">
    <property type="protein sequence ID" value="KAJ2813257.1"/>
    <property type="molecule type" value="Genomic_DNA"/>
</dbReference>
<accession>A0ACC1LQ32</accession>
<keyword evidence="1" id="KW-0012">Acyltransferase</keyword>
<keyword evidence="1" id="KW-0808">Transferase</keyword>
<reference evidence="1" key="1">
    <citation type="submission" date="2022-07" db="EMBL/GenBank/DDBJ databases">
        <title>Phylogenomic reconstructions and comparative analyses of Kickxellomycotina fungi.</title>
        <authorList>
            <person name="Reynolds N.K."/>
            <person name="Stajich J.E."/>
            <person name="Barry K."/>
            <person name="Grigoriev I.V."/>
            <person name="Crous P."/>
            <person name="Smith M.E."/>
        </authorList>
    </citation>
    <scope>NUCLEOTIDE SEQUENCE</scope>
    <source>
        <strain evidence="1">CBS 102833</strain>
    </source>
</reference>
<sequence>MADNNPADTIPEKQQDVEDSSSAPAASFDTEKLRQLIQQLEAQSLSRDPGLNKLQREEAEERTAVHEFWSTQPVPKSSEVVVADGPLHPPLAPELIPKQPHSLPEGMEWCLVDIEFPDEMNEFHDLLLNNYVEDADSMFRFNYSLEFLRWALLPPGFNKDWHVGVRDSATKKLIAFISGIPVEIMVRDKTIRMAEINFLCLHKDMRSQRMAPLLIKEVTRRVHLAGIFQAVYTAGRLLPKPVSTCRYFHRSLNPKKLMETGFSQKLDGPQLVKLVSSLRLPILTSIPGLRAMRKGDVSQVRKLLNRHLKTRYDVLPVFRTDAEIAHWFLPRDGVISTYVVDDAEAPGKLSDFISFYSLASSVLKPAGAARSKGAVRKPHGVRPQTTHATVNAAYLFYYGTKTDYGVSLTEEEKLACGGQKKEKALVKEKENALISARLTDLARDALILAKDAGFDVFNCLDMMDNSMFTRELKFGPGDGYLRYYFYNYSARSVAGDKIGFVMLSSIPFGGLTREEILRGAANRLMYSKFYTYYYAGMFLLGLVSLITAFVEKCPSLFFVIIESILCICMMLEIITRAVAMQRSFLTSWWNYFDIVIVLFCGITLILMSKGGCSSSSSSEELINTILLVIRNAAQVFRLFAMLRKNRRQMDARGTNVDLGDGEDFLGIINDMDGFGFEAEGEYHLPGVHGADNNEFRLSIDSLGDNDEDAVGLGPNFDSAINPASFVRRSDSRSSATSVQSNSDRLTGRKRTPGSGGS</sequence>
<name>A0ACC1LQ32_9FUNG</name>
<dbReference type="EC" id="2.3.1.97" evidence="1"/>
<dbReference type="Proteomes" id="UP001140096">
    <property type="component" value="Unassembled WGS sequence"/>
</dbReference>
<evidence type="ECO:0000313" key="2">
    <source>
        <dbReference type="Proteomes" id="UP001140096"/>
    </source>
</evidence>
<gene>
    <name evidence="1" type="primary">NMT1</name>
    <name evidence="1" type="ORF">H4S07_000827</name>
</gene>
<protein>
    <submittedName>
        <fullName evidence="1">Glycylpeptide N-tetradecanoyltransferase</fullName>
        <ecNumber evidence="1">2.3.1.97</ecNumber>
    </submittedName>
</protein>